<reference evidence="4 5" key="2">
    <citation type="submission" date="2019-01" db="EMBL/GenBank/DDBJ databases">
        <title>Tautonia sociabilis, a novel thermotolerant planctomycete of Isosphaeraceae family, isolated from a 4000 m deep subterranean habitat.</title>
        <authorList>
            <person name="Kovaleva O.L."/>
            <person name="Elcheninov A.G."/>
            <person name="Van Heerden E."/>
            <person name="Toshchakov S.V."/>
            <person name="Novikov A."/>
            <person name="Bonch-Osmolovskaya E.A."/>
            <person name="Kublanov I.V."/>
        </authorList>
    </citation>
    <scope>NUCLEOTIDE SEQUENCE [LARGE SCALE GENOMIC DNA]</scope>
    <source>
        <strain evidence="4 5">GM2012</strain>
    </source>
</reference>
<dbReference type="PRINTS" id="PR00080">
    <property type="entry name" value="SDRFAMILY"/>
</dbReference>
<keyword evidence="5" id="KW-1185">Reference proteome</keyword>
<dbReference type="InterPro" id="IPR002347">
    <property type="entry name" value="SDR_fam"/>
</dbReference>
<dbReference type="SUPFAM" id="SSF51735">
    <property type="entry name" value="NAD(P)-binding Rossmann-fold domains"/>
    <property type="match status" value="1"/>
</dbReference>
<evidence type="ECO:0000313" key="4">
    <source>
        <dbReference type="EMBL" id="RUL89169.1"/>
    </source>
</evidence>
<dbReference type="GO" id="GO:0016616">
    <property type="term" value="F:oxidoreductase activity, acting on the CH-OH group of donors, NAD or NADP as acceptor"/>
    <property type="evidence" value="ECO:0007669"/>
    <property type="project" value="UniProtKB-ARBA"/>
</dbReference>
<keyword evidence="2" id="KW-0560">Oxidoreductase</keyword>
<evidence type="ECO:0000256" key="2">
    <source>
        <dbReference type="ARBA" id="ARBA00023002"/>
    </source>
</evidence>
<comment type="caution">
    <text evidence="4">The sequence shown here is derived from an EMBL/GenBank/DDBJ whole genome shotgun (WGS) entry which is preliminary data.</text>
</comment>
<dbReference type="AlphaFoldDB" id="A0A432MPI0"/>
<accession>A0A432MPI0</accession>
<dbReference type="OrthoDB" id="9803333at2"/>
<protein>
    <submittedName>
        <fullName evidence="4">SDR family oxidoreductase</fullName>
    </submittedName>
</protein>
<dbReference type="PANTHER" id="PTHR42760:SF133">
    <property type="entry name" value="3-OXOACYL-[ACYL-CARRIER-PROTEIN] REDUCTASE"/>
    <property type="match status" value="1"/>
</dbReference>
<dbReference type="EMBL" id="RYZH01000004">
    <property type="protein sequence ID" value="RUL89169.1"/>
    <property type="molecule type" value="Genomic_DNA"/>
</dbReference>
<dbReference type="Pfam" id="PF13561">
    <property type="entry name" value="adh_short_C2"/>
    <property type="match status" value="1"/>
</dbReference>
<dbReference type="Gene3D" id="3.40.50.720">
    <property type="entry name" value="NAD(P)-binding Rossmann-like Domain"/>
    <property type="match status" value="1"/>
</dbReference>
<organism evidence="4 5">
    <name type="scientific">Tautonia sociabilis</name>
    <dbReference type="NCBI Taxonomy" id="2080755"/>
    <lineage>
        <taxon>Bacteria</taxon>
        <taxon>Pseudomonadati</taxon>
        <taxon>Planctomycetota</taxon>
        <taxon>Planctomycetia</taxon>
        <taxon>Isosphaerales</taxon>
        <taxon>Isosphaeraceae</taxon>
        <taxon>Tautonia</taxon>
    </lineage>
</organism>
<proteinExistence type="inferred from homology"/>
<evidence type="ECO:0000259" key="3">
    <source>
        <dbReference type="SMART" id="SM00822"/>
    </source>
</evidence>
<dbReference type="SMART" id="SM00822">
    <property type="entry name" value="PKS_KR"/>
    <property type="match status" value="1"/>
</dbReference>
<comment type="similarity">
    <text evidence="1">Belongs to the short-chain dehydrogenases/reductases (SDR) family.</text>
</comment>
<sequence length="285" mass="29622">MALPSETPAVTRPGRLDGRSCLIVGGTGGIGLATASRFLAEGARVVVSGRSSQEADAALALLAPIGPSWAEAADASDEDAVASLFDRAASRLGGRLDILVHVAGISGRRFGDGPLHECSAEGWDAVLSVNARGVFLTNRAAVRRMLAQEPDDRGIRGAVVNLGSVSGWSWSPTYFGTYAYAASKAAVLAMTQQAAARYAPDRIRFNAVAPALIQTPMSARACTDPDILAYLATKQPLSSSPGTPDDVAEAILFLAEPSSRFVTGVILPVDGGWCVSEGQHPSHHD</sequence>
<dbReference type="CDD" id="cd05233">
    <property type="entry name" value="SDR_c"/>
    <property type="match status" value="1"/>
</dbReference>
<dbReference type="InterPro" id="IPR036291">
    <property type="entry name" value="NAD(P)-bd_dom_sf"/>
</dbReference>
<evidence type="ECO:0000313" key="5">
    <source>
        <dbReference type="Proteomes" id="UP000280296"/>
    </source>
</evidence>
<evidence type="ECO:0000256" key="1">
    <source>
        <dbReference type="ARBA" id="ARBA00006484"/>
    </source>
</evidence>
<feature type="domain" description="Ketoreductase" evidence="3">
    <location>
        <begin position="19"/>
        <end position="211"/>
    </location>
</feature>
<dbReference type="FunFam" id="3.40.50.720:FF:000084">
    <property type="entry name" value="Short-chain dehydrogenase reductase"/>
    <property type="match status" value="1"/>
</dbReference>
<reference evidence="4 5" key="1">
    <citation type="submission" date="2018-12" db="EMBL/GenBank/DDBJ databases">
        <authorList>
            <person name="Toschakov S.V."/>
        </authorList>
    </citation>
    <scope>NUCLEOTIDE SEQUENCE [LARGE SCALE GENOMIC DNA]</scope>
    <source>
        <strain evidence="4 5">GM2012</strain>
    </source>
</reference>
<gene>
    <name evidence="4" type="ORF">TsocGM_03375</name>
</gene>
<name>A0A432MPI0_9BACT</name>
<dbReference type="PRINTS" id="PR00081">
    <property type="entry name" value="GDHRDH"/>
</dbReference>
<dbReference type="Proteomes" id="UP000280296">
    <property type="component" value="Unassembled WGS sequence"/>
</dbReference>
<dbReference type="PANTHER" id="PTHR42760">
    <property type="entry name" value="SHORT-CHAIN DEHYDROGENASES/REDUCTASES FAMILY MEMBER"/>
    <property type="match status" value="1"/>
</dbReference>
<dbReference type="InterPro" id="IPR057326">
    <property type="entry name" value="KR_dom"/>
</dbReference>